<evidence type="ECO:0000256" key="1">
    <source>
        <dbReference type="ARBA" id="ARBA00004141"/>
    </source>
</evidence>
<feature type="transmembrane region" description="Helical" evidence="6">
    <location>
        <begin position="300"/>
        <end position="323"/>
    </location>
</feature>
<feature type="region of interest" description="Disordered" evidence="5">
    <location>
        <begin position="1"/>
        <end position="21"/>
    </location>
</feature>
<feature type="transmembrane region" description="Helical" evidence="6">
    <location>
        <begin position="356"/>
        <end position="376"/>
    </location>
</feature>
<evidence type="ECO:0000313" key="9">
    <source>
        <dbReference type="Proteomes" id="UP001189429"/>
    </source>
</evidence>
<keyword evidence="9" id="KW-1185">Reference proteome</keyword>
<dbReference type="Proteomes" id="UP001189429">
    <property type="component" value="Unassembled WGS sequence"/>
</dbReference>
<evidence type="ECO:0000259" key="7">
    <source>
        <dbReference type="Pfam" id="PF01490"/>
    </source>
</evidence>
<evidence type="ECO:0000256" key="3">
    <source>
        <dbReference type="ARBA" id="ARBA00022989"/>
    </source>
</evidence>
<accession>A0ABN9XSD6</accession>
<dbReference type="Pfam" id="PF01490">
    <property type="entry name" value="Aa_trans"/>
    <property type="match status" value="1"/>
</dbReference>
<feature type="transmembrane region" description="Helical" evidence="6">
    <location>
        <begin position="65"/>
        <end position="86"/>
    </location>
</feature>
<feature type="transmembrane region" description="Helical" evidence="6">
    <location>
        <begin position="382"/>
        <end position="404"/>
    </location>
</feature>
<name>A0ABN9XSD6_9DINO</name>
<dbReference type="InterPro" id="IPR013057">
    <property type="entry name" value="AA_transpt_TM"/>
</dbReference>
<organism evidence="8 9">
    <name type="scientific">Prorocentrum cordatum</name>
    <dbReference type="NCBI Taxonomy" id="2364126"/>
    <lineage>
        <taxon>Eukaryota</taxon>
        <taxon>Sar</taxon>
        <taxon>Alveolata</taxon>
        <taxon>Dinophyceae</taxon>
        <taxon>Prorocentrales</taxon>
        <taxon>Prorocentraceae</taxon>
        <taxon>Prorocentrum</taxon>
    </lineage>
</organism>
<evidence type="ECO:0000313" key="8">
    <source>
        <dbReference type="EMBL" id="CAK0902727.1"/>
    </source>
</evidence>
<evidence type="ECO:0000256" key="6">
    <source>
        <dbReference type="SAM" id="Phobius"/>
    </source>
</evidence>
<keyword evidence="3 6" id="KW-1133">Transmembrane helix</keyword>
<feature type="transmembrane region" description="Helical" evidence="6">
    <location>
        <begin position="37"/>
        <end position="58"/>
    </location>
</feature>
<keyword evidence="2 6" id="KW-0812">Transmembrane</keyword>
<comment type="caution">
    <text evidence="8">The sequence shown here is derived from an EMBL/GenBank/DDBJ whole genome shotgun (WGS) entry which is preliminary data.</text>
</comment>
<keyword evidence="4 6" id="KW-0472">Membrane</keyword>
<reference evidence="8" key="1">
    <citation type="submission" date="2023-10" db="EMBL/GenBank/DDBJ databases">
        <authorList>
            <person name="Chen Y."/>
            <person name="Shah S."/>
            <person name="Dougan E. K."/>
            <person name="Thang M."/>
            <person name="Chan C."/>
        </authorList>
    </citation>
    <scope>NUCLEOTIDE SEQUENCE [LARGE SCALE GENOMIC DNA]</scope>
</reference>
<evidence type="ECO:0000256" key="4">
    <source>
        <dbReference type="ARBA" id="ARBA00023136"/>
    </source>
</evidence>
<evidence type="ECO:0000256" key="2">
    <source>
        <dbReference type="ARBA" id="ARBA00022692"/>
    </source>
</evidence>
<feature type="transmembrane region" description="Helical" evidence="6">
    <location>
        <begin position="171"/>
        <end position="195"/>
    </location>
</feature>
<feature type="transmembrane region" description="Helical" evidence="6">
    <location>
        <begin position="425"/>
        <end position="445"/>
    </location>
</feature>
<feature type="transmembrane region" description="Helical" evidence="6">
    <location>
        <begin position="255"/>
        <end position="280"/>
    </location>
</feature>
<evidence type="ECO:0000256" key="5">
    <source>
        <dbReference type="SAM" id="MobiDB-lite"/>
    </source>
</evidence>
<sequence>MALPSVRPRGCGGVEDGESQPLLKHNEDEGILPKGSVLAASVCLCKAAIGAGVLSIAARCAEVGFTFLLVALAAGGVLTVVSIRMIGEASIATGRWSFEDISDELFHPAVAVVTGLIQSANCIGAAAAYLIICGQIFQVLTGAGDELLAPFVVACGVFICLPMALARHLNFLRYVSVLSVAGLVFLVGAVAYILLRRGRDDTVSASTISHGDGRADLFVHMNCLNLVVFAYNNQFNVPQLTGELRPLGKEQVSKMANLSTVSVFVLYVAVALLGLLAFGVGDRQLDTLVLDMRPHAGSPVVAAALVMVMFSTLMCFEFHIYPIRQFLAYTVRKVRGRQAGDEALDEQIWSVSVTRWIDVVCAVGVVAFSIVIAVHLKRVRLILDFVGAFAGAYTSYVIPPLWILRLRCRQASDAAGVSPYDSASLCWAVLAIGVFLFFFGTYAAICCSEPR</sequence>
<dbReference type="EMBL" id="CAUYUJ010021104">
    <property type="protein sequence ID" value="CAK0902727.1"/>
    <property type="molecule type" value="Genomic_DNA"/>
</dbReference>
<feature type="transmembrane region" description="Helical" evidence="6">
    <location>
        <begin position="106"/>
        <end position="132"/>
    </location>
</feature>
<comment type="subcellular location">
    <subcellularLocation>
        <location evidence="1">Membrane</location>
        <topology evidence="1">Multi-pass membrane protein</topology>
    </subcellularLocation>
</comment>
<protein>
    <recommendedName>
        <fullName evidence="7">Amino acid transporter transmembrane domain-containing protein</fullName>
    </recommendedName>
</protein>
<dbReference type="PANTHER" id="PTHR22950">
    <property type="entry name" value="AMINO ACID TRANSPORTER"/>
    <property type="match status" value="1"/>
</dbReference>
<feature type="transmembrane region" description="Helical" evidence="6">
    <location>
        <begin position="144"/>
        <end position="165"/>
    </location>
</feature>
<feature type="domain" description="Amino acid transporter transmembrane" evidence="7">
    <location>
        <begin position="34"/>
        <end position="445"/>
    </location>
</feature>
<proteinExistence type="predicted"/>
<gene>
    <name evidence="8" type="ORF">PCOR1329_LOCUS79235</name>
</gene>